<reference evidence="2" key="2">
    <citation type="submission" date="2014-07" db="EMBL/GenBank/DDBJ databases">
        <authorList>
            <person name="Hull J."/>
        </authorList>
    </citation>
    <scope>NUCLEOTIDE SEQUENCE</scope>
</reference>
<evidence type="ECO:0000313" key="2">
    <source>
        <dbReference type="EMBL" id="JAG26052.1"/>
    </source>
</evidence>
<name>A0A0A9XZ07_LYGHE</name>
<dbReference type="Pfam" id="PF13966">
    <property type="entry name" value="zf-RVT"/>
    <property type="match status" value="1"/>
</dbReference>
<dbReference type="InterPro" id="IPR026960">
    <property type="entry name" value="RVT-Znf"/>
</dbReference>
<feature type="domain" description="Reverse transcriptase zinc-binding" evidence="1">
    <location>
        <begin position="67"/>
        <end position="127"/>
    </location>
</feature>
<proteinExistence type="predicted"/>
<dbReference type="EMBL" id="GBHO01017552">
    <property type="protein sequence ID" value="JAG26052.1"/>
    <property type="molecule type" value="Transcribed_RNA"/>
</dbReference>
<gene>
    <name evidence="2" type="primary">EFHC2_0</name>
    <name evidence="2" type="ORF">CM83_104458</name>
</gene>
<sequence length="174" mass="20601">DRERDQDQIAKRTINEPLATNEPIFPPSDLNRHLKTTAQTEWIQYYANYHAGQHYVFMFPEPPRQPWFYYIDGKSKRFFKCLSRIRCGTANTRCYLQKIGVETDGSCRFCNTEEETVEHILLICHALEQRRQQLIGVLTRELTQPYSIMTIIQTQKPNVYRAVFEFLCSIDFNP</sequence>
<protein>
    <submittedName>
        <fullName evidence="2">EF-hand domain-containing family member C2</fullName>
    </submittedName>
</protein>
<dbReference type="AlphaFoldDB" id="A0A0A9XZ07"/>
<organism evidence="2">
    <name type="scientific">Lygus hesperus</name>
    <name type="common">Western plant bug</name>
    <dbReference type="NCBI Taxonomy" id="30085"/>
    <lineage>
        <taxon>Eukaryota</taxon>
        <taxon>Metazoa</taxon>
        <taxon>Ecdysozoa</taxon>
        <taxon>Arthropoda</taxon>
        <taxon>Hexapoda</taxon>
        <taxon>Insecta</taxon>
        <taxon>Pterygota</taxon>
        <taxon>Neoptera</taxon>
        <taxon>Paraneoptera</taxon>
        <taxon>Hemiptera</taxon>
        <taxon>Heteroptera</taxon>
        <taxon>Panheteroptera</taxon>
        <taxon>Cimicomorpha</taxon>
        <taxon>Miridae</taxon>
        <taxon>Mirini</taxon>
        <taxon>Lygus</taxon>
    </lineage>
</organism>
<reference evidence="2" key="1">
    <citation type="journal article" date="2014" name="PLoS ONE">
        <title>Transcriptome-Based Identification of ABC Transporters in the Western Tarnished Plant Bug Lygus hesperus.</title>
        <authorList>
            <person name="Hull J.J."/>
            <person name="Chaney K."/>
            <person name="Geib S.M."/>
            <person name="Fabrick J.A."/>
            <person name="Brent C.S."/>
            <person name="Walsh D."/>
            <person name="Lavine L.C."/>
        </authorList>
    </citation>
    <scope>NUCLEOTIDE SEQUENCE</scope>
</reference>
<evidence type="ECO:0000259" key="1">
    <source>
        <dbReference type="Pfam" id="PF13966"/>
    </source>
</evidence>
<accession>A0A0A9XZ07</accession>
<feature type="non-terminal residue" evidence="2">
    <location>
        <position position="1"/>
    </location>
</feature>